<reference evidence="1 2" key="2">
    <citation type="journal article" date="2016" name="Genome Announc.">
        <title>Complete Genome Sequence of Algoriphagus sp. Strain M8-2, Isolated from a Brackish Lake.</title>
        <authorList>
            <person name="Muraguchi Y."/>
            <person name="Kushimoto K."/>
            <person name="Ohtsubo Y."/>
            <person name="Suzuki T."/>
            <person name="Dohra H."/>
            <person name="Kimbara K."/>
            <person name="Shintani M."/>
        </authorList>
    </citation>
    <scope>NUCLEOTIDE SEQUENCE [LARGE SCALE GENOMIC DNA]</scope>
    <source>
        <strain evidence="1 2">M8-2</strain>
    </source>
</reference>
<evidence type="ECO:0000313" key="2">
    <source>
        <dbReference type="Proteomes" id="UP000073816"/>
    </source>
</evidence>
<dbReference type="Proteomes" id="UP000073816">
    <property type="component" value="Chromosome"/>
</dbReference>
<dbReference type="KEGG" id="alm:AO498_01745"/>
<name>A0A142EIZ2_9BACT</name>
<dbReference type="AlphaFoldDB" id="A0A142EIZ2"/>
<dbReference type="EMBL" id="CP012836">
    <property type="protein sequence ID" value="AMQ55097.1"/>
    <property type="molecule type" value="Genomic_DNA"/>
</dbReference>
<proteinExistence type="predicted"/>
<protein>
    <submittedName>
        <fullName evidence="1">Uncharacterized protein</fullName>
    </submittedName>
</protein>
<keyword evidence="2" id="KW-1185">Reference proteome</keyword>
<dbReference type="PATRIC" id="fig|1727163.4.peg.366"/>
<gene>
    <name evidence="1" type="ORF">AO498_01745</name>
</gene>
<sequence>MIVIVALFEMVRLLYRPPIYTLPDKVILFDMEVLISQPWLAVLENGGGELALLLHPEGDEIIVLVQQSESPHVPLQPDFVSENVKF</sequence>
<accession>A0A142EIZ2</accession>
<evidence type="ECO:0000313" key="1">
    <source>
        <dbReference type="EMBL" id="AMQ55097.1"/>
    </source>
</evidence>
<reference evidence="2" key="1">
    <citation type="submission" date="2015-09" db="EMBL/GenBank/DDBJ databases">
        <title>Complete sequence of Algoriphagus sp. M8-2.</title>
        <authorList>
            <person name="Shintani M."/>
        </authorList>
    </citation>
    <scope>NUCLEOTIDE SEQUENCE [LARGE SCALE GENOMIC DNA]</scope>
    <source>
        <strain evidence="2">M8-2</strain>
    </source>
</reference>
<organism evidence="1 2">
    <name type="scientific">Algoriphagus sanaruensis</name>
    <dbReference type="NCBI Taxonomy" id="1727163"/>
    <lineage>
        <taxon>Bacteria</taxon>
        <taxon>Pseudomonadati</taxon>
        <taxon>Bacteroidota</taxon>
        <taxon>Cytophagia</taxon>
        <taxon>Cytophagales</taxon>
        <taxon>Cyclobacteriaceae</taxon>
        <taxon>Algoriphagus</taxon>
    </lineage>
</organism>